<protein>
    <submittedName>
        <fullName evidence="3">LuxR C-terminal-related transcriptional regulator</fullName>
    </submittedName>
</protein>
<dbReference type="InterPro" id="IPR000792">
    <property type="entry name" value="Tscrpt_reg_LuxR_C"/>
</dbReference>
<keyword evidence="4" id="KW-1185">Reference proteome</keyword>
<reference evidence="3 4" key="1">
    <citation type="submission" date="2023-06" db="EMBL/GenBank/DDBJ databases">
        <title>Rock-solubilizing bacteria, Microbacterium invictum, promotes re-establishment of vegetation in rocky wasteland by accelerating rock bio-weathering and reshaping soil bacterial community.</title>
        <authorList>
            <person name="Liu C."/>
        </authorList>
    </citation>
    <scope>NUCLEOTIDE SEQUENCE [LARGE SCALE GENOMIC DNA]</scope>
    <source>
        <strain evidence="3 4">X-18</strain>
    </source>
</reference>
<feature type="domain" description="HTH luxR-type" evidence="2">
    <location>
        <begin position="842"/>
        <end position="907"/>
    </location>
</feature>
<dbReference type="EMBL" id="CP139779">
    <property type="protein sequence ID" value="WQB70472.1"/>
    <property type="molecule type" value="Genomic_DNA"/>
</dbReference>
<evidence type="ECO:0000313" key="4">
    <source>
        <dbReference type="Proteomes" id="UP001324533"/>
    </source>
</evidence>
<dbReference type="PROSITE" id="PS00622">
    <property type="entry name" value="HTH_LUXR_1"/>
    <property type="match status" value="1"/>
</dbReference>
<dbReference type="InterPro" id="IPR036388">
    <property type="entry name" value="WH-like_DNA-bd_sf"/>
</dbReference>
<name>A0ABZ0VCF6_9MICO</name>
<dbReference type="SUPFAM" id="SSF46894">
    <property type="entry name" value="C-terminal effector domain of the bipartite response regulators"/>
    <property type="match status" value="1"/>
</dbReference>
<accession>A0ABZ0VCF6</accession>
<sequence length="907" mass="95267">MTRRISPDTAVPPPDPRLPPRREELAADLARRLATPGTTTLVAAEAGFGKTTVVDRVLDLVGARSPGTRVLFARGVRSSVPTPHVGLHELFTGVDPKSLDLPPGHASGLCAALGRSSIEGELTPARVMMSTHSVVLRLLERSPVAVVVDDWDALDAESAEVVRYLTSRRYPAGGAPSLLLAYATPRPDDAFTEPVVALPPLSARDVQVVTEDATGRALPLGAATRAHALSGGNPLWALELATVDDAEVSGSLEEAMRHRLDRATPAARRILAALGAAGPLSGEQVQAAASVSAADILAAIDDGAVEEHRGRVMARHPLLSGTAVQDLAEPDRRSLHARISAVVVDPVARTDHLERATPPGAEPKLAAALDRAAIAARSRGAAGEATDLAERAVRRTPVGDPAVARRRIAWADLALRAGDFAGVLDALGDVAFDRLDVALLDRALPLLVTAAAAERGDAAARAMLDAVISPTDDPVRQAVYDTYRAEAGHEAGDRPALARGAAELLRAAGAAPVSRHRALGALILDDLDAGRGLDDALLAECADLERQIDLLAVNDSARAMTGLYAHQVGQLERSRQALEAVHAVAVEQGQEVVAGVFALHLAATEAHAGDLARADHWLGLWDDVTPWPETPPPSAIAAMGLRALREADADEIQRIVRLPHGPGGEAVGRLVRQALLGLSAARSENWASALTALTAARSLADSLGMIEPGRRLWLDFDLARSMIALGDLTAAAEVAARLEAISVGRRPLLDGVAASIRGEIALARDDSSAAVEALTRADALLREAELPVERARTQLALARAHHARRARHDAVAALDAAEISARASADANVLARVAPLRAEIEASTPAGVLTERERVVALAVARGATNREIADEYHLSVRTVESQLSAAYRKLGVRSRSELAVLMRQPS</sequence>
<dbReference type="SMART" id="SM00421">
    <property type="entry name" value="HTH_LUXR"/>
    <property type="match status" value="1"/>
</dbReference>
<dbReference type="CDD" id="cd06170">
    <property type="entry name" value="LuxR_C_like"/>
    <property type="match status" value="1"/>
</dbReference>
<dbReference type="PROSITE" id="PS50043">
    <property type="entry name" value="HTH_LUXR_2"/>
    <property type="match status" value="1"/>
</dbReference>
<feature type="region of interest" description="Disordered" evidence="1">
    <location>
        <begin position="1"/>
        <end position="20"/>
    </location>
</feature>
<evidence type="ECO:0000256" key="1">
    <source>
        <dbReference type="SAM" id="MobiDB-lite"/>
    </source>
</evidence>
<dbReference type="Gene3D" id="1.10.10.10">
    <property type="entry name" value="Winged helix-like DNA-binding domain superfamily/Winged helix DNA-binding domain"/>
    <property type="match status" value="1"/>
</dbReference>
<dbReference type="Proteomes" id="UP001324533">
    <property type="component" value="Chromosome"/>
</dbReference>
<gene>
    <name evidence="3" type="ORF">T9R20_00495</name>
</gene>
<dbReference type="Pfam" id="PF00196">
    <property type="entry name" value="GerE"/>
    <property type="match status" value="1"/>
</dbReference>
<organism evidence="3 4">
    <name type="scientific">Microbacterium invictum</name>
    <dbReference type="NCBI Taxonomy" id="515415"/>
    <lineage>
        <taxon>Bacteria</taxon>
        <taxon>Bacillati</taxon>
        <taxon>Actinomycetota</taxon>
        <taxon>Actinomycetes</taxon>
        <taxon>Micrococcales</taxon>
        <taxon>Microbacteriaceae</taxon>
        <taxon>Microbacterium</taxon>
    </lineage>
</organism>
<evidence type="ECO:0000313" key="3">
    <source>
        <dbReference type="EMBL" id="WQB70472.1"/>
    </source>
</evidence>
<evidence type="ECO:0000259" key="2">
    <source>
        <dbReference type="PROSITE" id="PS50043"/>
    </source>
</evidence>
<proteinExistence type="predicted"/>
<dbReference type="PRINTS" id="PR00038">
    <property type="entry name" value="HTHLUXR"/>
</dbReference>
<dbReference type="InterPro" id="IPR016032">
    <property type="entry name" value="Sig_transdc_resp-reg_C-effctor"/>
</dbReference>
<dbReference type="RefSeq" id="WP_322410614.1">
    <property type="nucleotide sequence ID" value="NZ_CP139779.1"/>
</dbReference>